<reference evidence="2" key="1">
    <citation type="submission" date="2016-10" db="EMBL/GenBank/DDBJ databases">
        <authorList>
            <person name="Varghese N."/>
            <person name="Submissions S."/>
        </authorList>
    </citation>
    <scope>NUCLEOTIDE SEQUENCE [LARGE SCALE GENOMIC DNA]</scope>
    <source>
        <strain evidence="2">ANC 5109</strain>
    </source>
</reference>
<proteinExistence type="predicted"/>
<protein>
    <submittedName>
        <fullName evidence="1">Uncharacterized protein</fullName>
    </submittedName>
</protein>
<gene>
    <name evidence="1" type="ORF">SAMN05421643_11462</name>
</gene>
<dbReference type="Proteomes" id="UP000199035">
    <property type="component" value="Unassembled WGS sequence"/>
</dbReference>
<keyword evidence="2" id="KW-1185">Reference proteome</keyword>
<evidence type="ECO:0000313" key="1">
    <source>
        <dbReference type="EMBL" id="SDY56245.1"/>
    </source>
</evidence>
<dbReference type="AlphaFoldDB" id="A0A1H3KX74"/>
<dbReference type="STRING" id="595670.SAMN05421643_11462"/>
<sequence length="51" mass="5712">MADPKRKMDTIRSIENLQLSTALIIGLNDAKQAESIAEAIRSLQDLAEQWN</sequence>
<accession>A0A1H3KX74</accession>
<dbReference type="EMBL" id="FNPK01000014">
    <property type="protein sequence ID" value="SDY56245.1"/>
    <property type="molecule type" value="Genomic_DNA"/>
</dbReference>
<dbReference type="RefSeq" id="WP_167356328.1">
    <property type="nucleotide sequence ID" value="NZ_FNPK01000014.1"/>
</dbReference>
<organism evidence="1 2">
    <name type="scientific">Acinetobacter kyonggiensis</name>
    <dbReference type="NCBI Taxonomy" id="595670"/>
    <lineage>
        <taxon>Bacteria</taxon>
        <taxon>Pseudomonadati</taxon>
        <taxon>Pseudomonadota</taxon>
        <taxon>Gammaproteobacteria</taxon>
        <taxon>Moraxellales</taxon>
        <taxon>Moraxellaceae</taxon>
        <taxon>Acinetobacter</taxon>
    </lineage>
</organism>
<name>A0A1H3KX74_9GAMM</name>
<evidence type="ECO:0000313" key="2">
    <source>
        <dbReference type="Proteomes" id="UP000199035"/>
    </source>
</evidence>